<comment type="caution">
    <text evidence="2">The sequence shown here is derived from an EMBL/GenBank/DDBJ whole genome shotgun (WGS) entry which is preliminary data.</text>
</comment>
<feature type="compositionally biased region" description="Polar residues" evidence="1">
    <location>
        <begin position="1129"/>
        <end position="1144"/>
    </location>
</feature>
<dbReference type="OrthoDB" id="271273at2759"/>
<protein>
    <submittedName>
        <fullName evidence="2">Uncharacterized protein</fullName>
    </submittedName>
</protein>
<evidence type="ECO:0000313" key="2">
    <source>
        <dbReference type="EMBL" id="KAF7233111.1"/>
    </source>
</evidence>
<feature type="region of interest" description="Disordered" evidence="1">
    <location>
        <begin position="1188"/>
        <end position="1260"/>
    </location>
</feature>
<organism evidence="2 3">
    <name type="scientific">Paragonimus skrjabini miyazakii</name>
    <dbReference type="NCBI Taxonomy" id="59628"/>
    <lineage>
        <taxon>Eukaryota</taxon>
        <taxon>Metazoa</taxon>
        <taxon>Spiralia</taxon>
        <taxon>Lophotrochozoa</taxon>
        <taxon>Platyhelminthes</taxon>
        <taxon>Trematoda</taxon>
        <taxon>Digenea</taxon>
        <taxon>Plagiorchiida</taxon>
        <taxon>Troglotremata</taxon>
        <taxon>Troglotrematidae</taxon>
        <taxon>Paragonimus</taxon>
    </lineage>
</organism>
<dbReference type="InterPro" id="IPR036770">
    <property type="entry name" value="Ankyrin_rpt-contain_sf"/>
</dbReference>
<name>A0A8S9YAE2_9TREM</name>
<dbReference type="Gene3D" id="1.25.40.20">
    <property type="entry name" value="Ankyrin repeat-containing domain"/>
    <property type="match status" value="1"/>
</dbReference>
<dbReference type="Proteomes" id="UP000822476">
    <property type="component" value="Unassembled WGS sequence"/>
</dbReference>
<evidence type="ECO:0000256" key="1">
    <source>
        <dbReference type="SAM" id="MobiDB-lite"/>
    </source>
</evidence>
<gene>
    <name evidence="2" type="ORF">EG68_10588</name>
</gene>
<keyword evidence="3" id="KW-1185">Reference proteome</keyword>
<proteinExistence type="predicted"/>
<accession>A0A8S9YAE2</accession>
<dbReference type="EMBL" id="JTDE01021302">
    <property type="protein sequence ID" value="KAF7233111.1"/>
    <property type="molecule type" value="Genomic_DNA"/>
</dbReference>
<evidence type="ECO:0000313" key="3">
    <source>
        <dbReference type="Proteomes" id="UP000822476"/>
    </source>
</evidence>
<dbReference type="SUPFAM" id="SSF48371">
    <property type="entry name" value="ARM repeat"/>
    <property type="match status" value="1"/>
</dbReference>
<feature type="compositionally biased region" description="Polar residues" evidence="1">
    <location>
        <begin position="1188"/>
        <end position="1206"/>
    </location>
</feature>
<dbReference type="InterPro" id="IPR016024">
    <property type="entry name" value="ARM-type_fold"/>
</dbReference>
<reference evidence="2" key="1">
    <citation type="submission" date="2019-07" db="EMBL/GenBank/DDBJ databases">
        <title>Annotation for the trematode Paragonimus miyazaki's.</title>
        <authorList>
            <person name="Choi Y.-J."/>
        </authorList>
    </citation>
    <scope>NUCLEOTIDE SEQUENCE</scope>
    <source>
        <strain evidence="2">Japan</strain>
    </source>
</reference>
<feature type="region of interest" description="Disordered" evidence="1">
    <location>
        <begin position="1272"/>
        <end position="1296"/>
    </location>
</feature>
<dbReference type="SUPFAM" id="SSF48403">
    <property type="entry name" value="Ankyrin repeat"/>
    <property type="match status" value="1"/>
</dbReference>
<feature type="region of interest" description="Disordered" evidence="1">
    <location>
        <begin position="1098"/>
        <end position="1144"/>
    </location>
</feature>
<sequence>MKMSNENTIFLLNLLQNSVGSARDLQLTALEQLCLLLLQTDSAEILKKEFPPSSFIPVLIKFFADFESPSVILESAARVLTYYLQILPLESSTCLFETETALCAICLYLESSNLENTIENDLAQQIIKLLEELVRRDSNVLKLTNCIPSVFEFISSSWNFIHLDTLRSGLFVAGRIASFLDLWLKNEIEIISESQQLSAISPPPQLFRLQRWIANLVRLISHRDLQVSCSGLDCLHVIITACRRLPTSWSVISQLTSENNLVDTFLSLLSPPEPALTNSEGIKCNEGTTMSKIEAIKMENAASVAQDGERHVCGTSDDACINLMNCRTCLTGPLATVVVDLILNLCQGQPNLLSSIAQSPALARLFQHVLFDYSVGRNEATARRTLNSNLDGLVPTLQLADGLLTLAMTLPCPVGQSQTNLQFTQPSTNGAVHIKCGLGTGTSQNELERVEKHDKLLPHAGEQYRIIWENCLKARLVSPGRNDPLAAYVCSSLPAPPLLTSSSSSVTSTSGQLNDQVPQAAFFAARQAFDHLGISDDVKLASERFHHWLANSLANRANMADILSILQSGQINGCWMDSVGQPLLAWSLSTGHGAATVALCNRGADVNTGLTASAVHYAIAYGQYQCVLRLLGCSLSPDDNQILTEASTANPRLRDYQGRTPAQLGLQALASAVERGTEVEQSLNQARLLQEAEDKFKLEVDENLASPFANLLKLALPVLIEVYMNITRPEIKLRALQIIARSVRSKTGFVVLYQMQKCSETRSTDGNIPASNSRGTSICNRLVQTIAHVLSQGSAEEVFTALTTIPALIDQPYFLTWMHRHGIPDLLAWRSKLYEQEISGQANSKEDNDIVGKRLTEVLNSPVKASVREILPMCIPPYVKKPQASPDFCCWYIITQSSCQFSEKNAVRLTETSSFQCIYELGQQQAYNMGDWYIMRTDLNSLLLFHEFAILWLEVTPKLRSTTTTATFIGSSTAVTVEEETVTAHSAYHTINAYLITRKDKCAKSDVEVVTPLLPVGQNSSAVSATEDSGQMSKQSALYCPNSSEAIENLTVLQFRADSSPVDKSDLANELWRRLLPLIVQIRHMFYGMLPLPIFKSASPTSGPRKTNKTKQTNRLKPPVKIPKLQVPGCSTTTHDSTSPEMPNTLSPGCLISRTCATSSSIGGHQSEDICAVKDIRNLCIVQTDVSNRVTSSAVESRQTEQQSDAPYTAENLKDDFEPETSINYPVVSDPHRSSNSQLSESPHDAPSPVANEINTDRSDATHQQMRVEVPDLGESFSSEVTGKATPGLPQSRPVTSSDFVNQHSAAEMPKTEPNKTEQIYTSVGREAEPESPGCNNGLSTSGKVILLRVGPIRLSLSPQGLWLLIEPKIDSKLHLPTTDSRYIDVCLHPECKSRWNPDCSDDVTDYNGKTVQFSNKTGGLPSQLTCAPEYAARNSPRIAQTDFSVIGGAQKSKCETIKILCHPTRLGGIRVYDELDNLIYQTGPITRSSGNLRLTRLLDNLSFNQKQYVRTK</sequence>